<name>A0A074VAN6_9NEIS</name>
<evidence type="ECO:0000259" key="5">
    <source>
        <dbReference type="PROSITE" id="PS50931"/>
    </source>
</evidence>
<dbReference type="InterPro" id="IPR050950">
    <property type="entry name" value="HTH-type_LysR_regulators"/>
</dbReference>
<dbReference type="AlphaFoldDB" id="A0A074VAN6"/>
<proteinExistence type="inferred from homology"/>
<dbReference type="InterPro" id="IPR036390">
    <property type="entry name" value="WH_DNA-bd_sf"/>
</dbReference>
<keyword evidence="3" id="KW-0238">DNA-binding</keyword>
<dbReference type="FunFam" id="1.10.10.10:FF:000001">
    <property type="entry name" value="LysR family transcriptional regulator"/>
    <property type="match status" value="1"/>
</dbReference>
<comment type="caution">
    <text evidence="6">The sequence shown here is derived from an EMBL/GenBank/DDBJ whole genome shotgun (WGS) entry which is preliminary data.</text>
</comment>
<sequence length="293" mass="33536">MDIKVLRYFLALAREESITAAAEYLHLTQPTLSRQLAELEQELGKTLFIRGSRKITLTDEGMRLRKRAEEILELVQKTELEFQTSAEEISGDIYIGCGETHAMGLIAEVVKALQHDYPQIHVHIYSGDADEVTERIDKGLLDFGLLIGVENISKYESLLLPEKDTWGVLMRKDSPLAHQDVIRPSDLWNLPLIISKQKEVDIRITRWLKRDLDKLNVIGSYNLLYNASLMVEKNMGYALSIDKLINTTGNSHLCFKPLEPQLTVDIHIVWKRYQIFSKAAEIGLQRMKQAFSQ</sequence>
<evidence type="ECO:0000256" key="1">
    <source>
        <dbReference type="ARBA" id="ARBA00009437"/>
    </source>
</evidence>
<evidence type="ECO:0000256" key="4">
    <source>
        <dbReference type="ARBA" id="ARBA00023163"/>
    </source>
</evidence>
<evidence type="ECO:0000256" key="3">
    <source>
        <dbReference type="ARBA" id="ARBA00023125"/>
    </source>
</evidence>
<comment type="similarity">
    <text evidence="1">Belongs to the LysR transcriptional regulatory family.</text>
</comment>
<dbReference type="CDD" id="cd05466">
    <property type="entry name" value="PBP2_LTTR_substrate"/>
    <property type="match status" value="1"/>
</dbReference>
<evidence type="ECO:0000313" key="6">
    <source>
        <dbReference type="EMBL" id="KEQ00912.1"/>
    </source>
</evidence>
<dbReference type="EMBL" id="AVQL01000442">
    <property type="protein sequence ID" value="KEQ00912.1"/>
    <property type="molecule type" value="Genomic_DNA"/>
</dbReference>
<dbReference type="InterPro" id="IPR000847">
    <property type="entry name" value="LysR_HTH_N"/>
</dbReference>
<dbReference type="PANTHER" id="PTHR30419">
    <property type="entry name" value="HTH-TYPE TRANSCRIPTIONAL REGULATOR YBHD"/>
    <property type="match status" value="1"/>
</dbReference>
<dbReference type="Gene3D" id="3.40.190.10">
    <property type="entry name" value="Periplasmic binding protein-like II"/>
    <property type="match status" value="2"/>
</dbReference>
<evidence type="ECO:0000256" key="2">
    <source>
        <dbReference type="ARBA" id="ARBA00023015"/>
    </source>
</evidence>
<dbReference type="InterPro" id="IPR036388">
    <property type="entry name" value="WH-like_DNA-bd_sf"/>
</dbReference>
<dbReference type="GO" id="GO:0005829">
    <property type="term" value="C:cytosol"/>
    <property type="evidence" value="ECO:0007669"/>
    <property type="project" value="TreeGrafter"/>
</dbReference>
<dbReference type="SUPFAM" id="SSF46785">
    <property type="entry name" value="Winged helix' DNA-binding domain"/>
    <property type="match status" value="1"/>
</dbReference>
<keyword evidence="4" id="KW-0804">Transcription</keyword>
<dbReference type="PRINTS" id="PR00039">
    <property type="entry name" value="HTHLYSR"/>
</dbReference>
<evidence type="ECO:0000313" key="7">
    <source>
        <dbReference type="Proteomes" id="UP000027644"/>
    </source>
</evidence>
<gene>
    <name evidence="6" type="ORF">SASC598J21_013490</name>
</gene>
<protein>
    <submittedName>
        <fullName evidence="6">Transcriptional regulator</fullName>
    </submittedName>
</protein>
<dbReference type="InterPro" id="IPR005119">
    <property type="entry name" value="LysR_subst-bd"/>
</dbReference>
<reference evidence="6 7" key="1">
    <citation type="journal article" date="2014" name="PLoS Genet.">
        <title>Hidden diversity in honey bee gut symbionts detected by single-cell genomics.</title>
        <authorList>
            <person name="Engel P."/>
            <person name="Stepanauskas R."/>
            <person name="Moran N."/>
        </authorList>
    </citation>
    <scope>NUCLEOTIDE SEQUENCE [LARGE SCALE GENOMIC DNA]</scope>
    <source>
        <strain evidence="6 7">SCGC AB-598-J21</strain>
    </source>
</reference>
<dbReference type="Pfam" id="PF00126">
    <property type="entry name" value="HTH_1"/>
    <property type="match status" value="1"/>
</dbReference>
<dbReference type="GO" id="GO:0003700">
    <property type="term" value="F:DNA-binding transcription factor activity"/>
    <property type="evidence" value="ECO:0007669"/>
    <property type="project" value="InterPro"/>
</dbReference>
<keyword evidence="2" id="KW-0805">Transcription regulation</keyword>
<dbReference type="GO" id="GO:0003677">
    <property type="term" value="F:DNA binding"/>
    <property type="evidence" value="ECO:0007669"/>
    <property type="project" value="UniProtKB-KW"/>
</dbReference>
<dbReference type="Pfam" id="PF03466">
    <property type="entry name" value="LysR_substrate"/>
    <property type="match status" value="1"/>
</dbReference>
<dbReference type="PANTHER" id="PTHR30419:SF8">
    <property type="entry name" value="NITROGEN ASSIMILATION TRANSCRIPTIONAL ACTIVATOR-RELATED"/>
    <property type="match status" value="1"/>
</dbReference>
<dbReference type="SUPFAM" id="SSF53850">
    <property type="entry name" value="Periplasmic binding protein-like II"/>
    <property type="match status" value="1"/>
</dbReference>
<dbReference type="PROSITE" id="PS50931">
    <property type="entry name" value="HTH_LYSR"/>
    <property type="match status" value="1"/>
</dbReference>
<feature type="domain" description="HTH lysR-type" evidence="5">
    <location>
        <begin position="1"/>
        <end position="58"/>
    </location>
</feature>
<organism evidence="6 7">
    <name type="scientific">Snodgrassella alvi SCGC AB-598-J21</name>
    <dbReference type="NCBI Taxonomy" id="1385367"/>
    <lineage>
        <taxon>Bacteria</taxon>
        <taxon>Pseudomonadati</taxon>
        <taxon>Pseudomonadota</taxon>
        <taxon>Betaproteobacteria</taxon>
        <taxon>Neisseriales</taxon>
        <taxon>Neisseriaceae</taxon>
        <taxon>Snodgrassella</taxon>
    </lineage>
</organism>
<dbReference type="Proteomes" id="UP000027644">
    <property type="component" value="Unassembled WGS sequence"/>
</dbReference>
<accession>A0A074VAN6</accession>
<dbReference type="Gene3D" id="1.10.10.10">
    <property type="entry name" value="Winged helix-like DNA-binding domain superfamily/Winged helix DNA-binding domain"/>
    <property type="match status" value="1"/>
</dbReference>